<feature type="domain" description="SHOCT" evidence="7">
    <location>
        <begin position="84"/>
        <end position="110"/>
    </location>
</feature>
<evidence type="ECO:0000313" key="9">
    <source>
        <dbReference type="Proteomes" id="UP000629098"/>
    </source>
</evidence>
<evidence type="ECO:0000256" key="3">
    <source>
        <dbReference type="ARBA" id="ARBA00022989"/>
    </source>
</evidence>
<evidence type="ECO:0000256" key="1">
    <source>
        <dbReference type="ARBA" id="ARBA00004141"/>
    </source>
</evidence>
<protein>
    <submittedName>
        <fullName evidence="8">NINE protein</fullName>
    </submittedName>
</protein>
<reference evidence="8" key="1">
    <citation type="submission" date="2020-09" db="EMBL/GenBank/DDBJ databases">
        <title>Iningainema tapete sp. nov. (Scytonemataceae, Cyanobacteria) from greenhouses in central Florida (USA) produces two types of nodularin with biosynthetic potential for microcystin-LR and anabaenopeptins.</title>
        <authorList>
            <person name="Berthold D.E."/>
            <person name="Lefler F.W."/>
            <person name="Huang I.-S."/>
            <person name="Abdulla H."/>
            <person name="Zimba P.V."/>
            <person name="Laughinghouse H.D. IV."/>
        </authorList>
    </citation>
    <scope>NUCLEOTIDE SEQUENCE</scope>
    <source>
        <strain evidence="8">BLCCT55</strain>
    </source>
</reference>
<dbReference type="InterPro" id="IPR018649">
    <property type="entry name" value="SHOCT"/>
</dbReference>
<dbReference type="GO" id="GO:0016020">
    <property type="term" value="C:membrane"/>
    <property type="evidence" value="ECO:0007669"/>
    <property type="project" value="UniProtKB-SubCell"/>
</dbReference>
<feature type="transmembrane region" description="Helical" evidence="5">
    <location>
        <begin position="7"/>
        <end position="24"/>
    </location>
</feature>
<feature type="transmembrane region" description="Helical" evidence="5">
    <location>
        <begin position="30"/>
        <end position="55"/>
    </location>
</feature>
<keyword evidence="9" id="KW-1185">Reference proteome</keyword>
<evidence type="ECO:0000259" key="7">
    <source>
        <dbReference type="Pfam" id="PF09851"/>
    </source>
</evidence>
<dbReference type="AlphaFoldDB" id="A0A8J6XEL8"/>
<dbReference type="Pfam" id="PF05154">
    <property type="entry name" value="TM2"/>
    <property type="match status" value="1"/>
</dbReference>
<dbReference type="Proteomes" id="UP000629098">
    <property type="component" value="Unassembled WGS sequence"/>
</dbReference>
<keyword evidence="2 5" id="KW-0812">Transmembrane</keyword>
<feature type="domain" description="TM2" evidence="6">
    <location>
        <begin position="2"/>
        <end position="51"/>
    </location>
</feature>
<name>A0A8J6XEL8_9CYAN</name>
<keyword evidence="4 5" id="KW-0472">Membrane</keyword>
<sequence>MKSKTSAILICFFVGWLGIHKFYLGNNLAGVLYLLFCWTFIPSIIAFVEFFILAFMSDADFNAKYNKGMAPAGGAVSAQDATKALGDLKKLFDTGVITAEEYEQKRQNLLKSL</sequence>
<evidence type="ECO:0000256" key="2">
    <source>
        <dbReference type="ARBA" id="ARBA00022692"/>
    </source>
</evidence>
<evidence type="ECO:0000313" key="8">
    <source>
        <dbReference type="EMBL" id="MBD2772313.1"/>
    </source>
</evidence>
<comment type="subcellular location">
    <subcellularLocation>
        <location evidence="1">Membrane</location>
        <topology evidence="1">Multi-pass membrane protein</topology>
    </subcellularLocation>
</comment>
<keyword evidence="3 5" id="KW-1133">Transmembrane helix</keyword>
<proteinExistence type="predicted"/>
<evidence type="ECO:0000259" key="6">
    <source>
        <dbReference type="Pfam" id="PF05154"/>
    </source>
</evidence>
<gene>
    <name evidence="8" type="ORF">ICL16_09555</name>
</gene>
<dbReference type="InterPro" id="IPR007829">
    <property type="entry name" value="TM2"/>
</dbReference>
<organism evidence="8 9">
    <name type="scientific">Iningainema tapete BLCC-T55</name>
    <dbReference type="NCBI Taxonomy" id="2748662"/>
    <lineage>
        <taxon>Bacteria</taxon>
        <taxon>Bacillati</taxon>
        <taxon>Cyanobacteriota</taxon>
        <taxon>Cyanophyceae</taxon>
        <taxon>Nostocales</taxon>
        <taxon>Scytonemataceae</taxon>
        <taxon>Iningainema tapete</taxon>
    </lineage>
</organism>
<accession>A0A8J6XEL8</accession>
<dbReference type="EMBL" id="JACXAE010000036">
    <property type="protein sequence ID" value="MBD2772313.1"/>
    <property type="molecule type" value="Genomic_DNA"/>
</dbReference>
<evidence type="ECO:0000256" key="5">
    <source>
        <dbReference type="SAM" id="Phobius"/>
    </source>
</evidence>
<comment type="caution">
    <text evidence="8">The sequence shown here is derived from an EMBL/GenBank/DDBJ whole genome shotgun (WGS) entry which is preliminary data.</text>
</comment>
<evidence type="ECO:0000256" key="4">
    <source>
        <dbReference type="ARBA" id="ARBA00023136"/>
    </source>
</evidence>
<dbReference type="Pfam" id="PF09851">
    <property type="entry name" value="SHOCT"/>
    <property type="match status" value="1"/>
</dbReference>
<dbReference type="RefSeq" id="WP_190826697.1">
    <property type="nucleotide sequence ID" value="NZ_CAWPPI010000036.1"/>
</dbReference>